<protein>
    <submittedName>
        <fullName evidence="1">DUF11 domain-containing protein</fullName>
    </submittedName>
</protein>
<dbReference type="RefSeq" id="WP_262579382.1">
    <property type="nucleotide sequence ID" value="NZ_JAHPRE010000071.1"/>
</dbReference>
<name>A0AAW5RHF6_ACIJU</name>
<dbReference type="Proteomes" id="UP001208534">
    <property type="component" value="Unassembled WGS sequence"/>
</dbReference>
<evidence type="ECO:0000313" key="1">
    <source>
        <dbReference type="EMBL" id="MCU4398122.1"/>
    </source>
</evidence>
<proteinExistence type="predicted"/>
<comment type="caution">
    <text evidence="1">The sequence shown here is derived from an EMBL/GenBank/DDBJ whole genome shotgun (WGS) entry which is preliminary data.</text>
</comment>
<dbReference type="EMBL" id="JAHPRE010000071">
    <property type="protein sequence ID" value="MCU4398122.1"/>
    <property type="molecule type" value="Genomic_DNA"/>
</dbReference>
<dbReference type="AlphaFoldDB" id="A0AAW5RHF6"/>
<gene>
    <name evidence="1" type="ORF">KTH64_14465</name>
</gene>
<sequence length="895" mass="94058">MNIINTLENIRNSKITLGILLVTLLGVHQSSSAAVPTRQIISNMAIGEYTEEGSTVVQVSRSNLVQTTILPVYSVNLTANNTKNVVAGQTVYFNHTLTNTGNEVDQYTFAVTNNTGDSYDYSNLSVFLDKDNDGVPDGAAITSYSLSAGESVGLIVAANVPSGATVSQNGSLTLTVNSLNSASGIKTNVDTATVTNQSALVVRKKFSQTSVANGDVVTVRLDYQNLGSTATGSVTLTDTLNSSLVYQPNAGENWNGTTVNPSTGSDDPPGINYSVTSNTVTAVISSIPANATGYIEFKVKVNKTTAGPINNTVNFQYDHDNNTTTANISDLSNIAVLNVASIYAVKINGSATDVNNSATVIASAVAQGGELTFNNYVWNNGNNTDVFNVTMTGSTFPTGSQIEFYRADGVTPLLDSNGDGIPDTGLLSAGVNLPIVVKVRLPSSYAVTTDTTFEVSPQAQSLGDISKTSSIKDQGNLLATTVARLVDLTNSPENNGLGNGNVNNAGNPWKTVIAATSTNPVAGGQAIFPLKVSHTGIGTEYLLSANSTSNFTSLTLPNGVNRVRFYVSGNGSNCNVMGSETGKTIYLNNGESQLICAVVEVDQLNSSVTTPIYFRALSTSFVSGNNSSNPSQDIIMDAITIQSVNSVAKVEFTPNFHGQVSPLGTVIYSHLLINNTDVDYTGNYSFLSNNDQVEFNSTLFYDVNGNGVFDAGDLVMRSLADLPGGKLAAHTQVKLLLQVKNLVANNIAQANTTTINLTNNANGQVLASITDVTTVNQRQLKLSKLQARDFDCNGTADESYTTNSLNIGKQANGQGQCVLYKVILTNTSATAMSTAFTFRDMTPAYTVLSQSPICTSCSSMTAPSVGNAGAVSGTLNSVAANQSYEFNFGVRYVGQ</sequence>
<reference evidence="1" key="1">
    <citation type="submission" date="2021-06" db="EMBL/GenBank/DDBJ databases">
        <title>Propagation of a rapidly emergent carbapenem-resistant Acinetobacter baumannii lineage by various extra-hospital transmission networks.</title>
        <authorList>
            <person name="Calix J."/>
        </authorList>
    </citation>
    <scope>NUCLEOTIDE SEQUENCE</scope>
    <source>
        <strain evidence="1">WU_MDCI_Aw63</strain>
    </source>
</reference>
<organism evidence="1 2">
    <name type="scientific">Acinetobacter junii</name>
    <dbReference type="NCBI Taxonomy" id="40215"/>
    <lineage>
        <taxon>Bacteria</taxon>
        <taxon>Pseudomonadati</taxon>
        <taxon>Pseudomonadota</taxon>
        <taxon>Gammaproteobacteria</taxon>
        <taxon>Moraxellales</taxon>
        <taxon>Moraxellaceae</taxon>
        <taxon>Acinetobacter</taxon>
    </lineage>
</organism>
<evidence type="ECO:0000313" key="2">
    <source>
        <dbReference type="Proteomes" id="UP001208534"/>
    </source>
</evidence>
<accession>A0AAW5RHF6</accession>